<comment type="caution">
    <text evidence="3">The sequence shown here is derived from an EMBL/GenBank/DDBJ whole genome shotgun (WGS) entry which is preliminary data.</text>
</comment>
<dbReference type="RefSeq" id="WP_211319356.1">
    <property type="nucleotide sequence ID" value="NZ_QGDQ01000008.1"/>
</dbReference>
<evidence type="ECO:0000313" key="3">
    <source>
        <dbReference type="EMBL" id="PWJ54157.1"/>
    </source>
</evidence>
<dbReference type="SUPFAM" id="SSF50044">
    <property type="entry name" value="SH3-domain"/>
    <property type="match status" value="1"/>
</dbReference>
<dbReference type="InterPro" id="IPR001452">
    <property type="entry name" value="SH3_domain"/>
</dbReference>
<evidence type="ECO:0000259" key="2">
    <source>
        <dbReference type="Pfam" id="PF07653"/>
    </source>
</evidence>
<proteinExistence type="predicted"/>
<dbReference type="Proteomes" id="UP000245469">
    <property type="component" value="Unassembled WGS sequence"/>
</dbReference>
<keyword evidence="1" id="KW-0728">SH3 domain</keyword>
<dbReference type="InterPro" id="IPR036028">
    <property type="entry name" value="SH3-like_dom_sf"/>
</dbReference>
<dbReference type="Gene3D" id="2.30.30.40">
    <property type="entry name" value="SH3 Domains"/>
    <property type="match status" value="1"/>
</dbReference>
<evidence type="ECO:0000313" key="4">
    <source>
        <dbReference type="Proteomes" id="UP000245469"/>
    </source>
</evidence>
<sequence length="86" mass="9170">MGERDTQWPAFVFVTSSSGSGWVPARYLAISGASATVVTGYDTTELTASAGTEVDVLVDDAESEWSWCRSDEGAEGWVPHRALGDL</sequence>
<protein>
    <recommendedName>
        <fullName evidence="2">SH3 domain-containing protein</fullName>
    </recommendedName>
</protein>
<evidence type="ECO:0000256" key="1">
    <source>
        <dbReference type="ARBA" id="ARBA00022443"/>
    </source>
</evidence>
<dbReference type="Pfam" id="PF07653">
    <property type="entry name" value="SH3_2"/>
    <property type="match status" value="1"/>
</dbReference>
<dbReference type="AlphaFoldDB" id="A0A316AVM8"/>
<dbReference type="EMBL" id="QGDQ01000008">
    <property type="protein sequence ID" value="PWJ54157.1"/>
    <property type="molecule type" value="Genomic_DNA"/>
</dbReference>
<feature type="domain" description="SH3" evidence="2">
    <location>
        <begin position="38"/>
        <end position="82"/>
    </location>
</feature>
<name>A0A316AVM8_9ACTN</name>
<accession>A0A316AVM8</accession>
<keyword evidence="4" id="KW-1185">Reference proteome</keyword>
<reference evidence="3 4" key="1">
    <citation type="submission" date="2018-03" db="EMBL/GenBank/DDBJ databases">
        <title>Genomic Encyclopedia of Archaeal and Bacterial Type Strains, Phase II (KMG-II): from individual species to whole genera.</title>
        <authorList>
            <person name="Goeker M."/>
        </authorList>
    </citation>
    <scope>NUCLEOTIDE SEQUENCE [LARGE SCALE GENOMIC DNA]</scope>
    <source>
        <strain evidence="3 4">DSM 44889</strain>
    </source>
</reference>
<gene>
    <name evidence="3" type="ORF">BXY45_10864</name>
</gene>
<organism evidence="3 4">
    <name type="scientific">Quadrisphaera granulorum</name>
    <dbReference type="NCBI Taxonomy" id="317664"/>
    <lineage>
        <taxon>Bacteria</taxon>
        <taxon>Bacillati</taxon>
        <taxon>Actinomycetota</taxon>
        <taxon>Actinomycetes</taxon>
        <taxon>Kineosporiales</taxon>
        <taxon>Kineosporiaceae</taxon>
        <taxon>Quadrisphaera</taxon>
    </lineage>
</organism>